<proteinExistence type="predicted"/>
<dbReference type="RefSeq" id="XP_028147306.1">
    <property type="nucleotide sequence ID" value="XM_028291505.1"/>
</dbReference>
<dbReference type="PANTHER" id="PTHR45913:SF21">
    <property type="entry name" value="DUF4371 DOMAIN-CONTAINING PROTEIN"/>
    <property type="match status" value="1"/>
</dbReference>
<dbReference type="PANTHER" id="PTHR45913">
    <property type="entry name" value="EPM2A-INTERACTING PROTEIN 1"/>
    <property type="match status" value="1"/>
</dbReference>
<sequence>MERHFITTHKNFNTTFPINSEYNKKKISELKLKLTKQQNLFARPISQSTKTTFKIAHLLAKKMKPFVEGEIIKEAMLLSAETLFDDHKSKNEIVTAINGIQLSARTVTRRIEMMATDIESQLNTALSARTITRRIEMIATDIESQLNTDIQDIQKSVFFSLQVHESTDVSDTSQLCIIINMVFEDFIVKEEFLKMLPLTGRTRGEDIYMTFKKFLGETNIPLKKLSSITTDGAPAMKGRNSGFIALCKRDPMFPKFASYHCIIHQEVLCSKVIPFQDIIQTVTKIINSIRAGAMQHRLFKLLLQENGAEFDDLITHSSTVAE</sequence>
<gene>
    <name evidence="1" type="primary">LOC114340738</name>
</gene>
<organism evidence="1">
    <name type="scientific">Diabrotica virgifera virgifera</name>
    <name type="common">western corn rootworm</name>
    <dbReference type="NCBI Taxonomy" id="50390"/>
    <lineage>
        <taxon>Eukaryota</taxon>
        <taxon>Metazoa</taxon>
        <taxon>Ecdysozoa</taxon>
        <taxon>Arthropoda</taxon>
        <taxon>Hexapoda</taxon>
        <taxon>Insecta</taxon>
        <taxon>Pterygota</taxon>
        <taxon>Neoptera</taxon>
        <taxon>Endopterygota</taxon>
        <taxon>Coleoptera</taxon>
        <taxon>Polyphaga</taxon>
        <taxon>Cucujiformia</taxon>
        <taxon>Chrysomeloidea</taxon>
        <taxon>Chrysomelidae</taxon>
        <taxon>Galerucinae</taxon>
        <taxon>Diabroticina</taxon>
        <taxon>Diabroticites</taxon>
        <taxon>Diabrotica</taxon>
    </lineage>
</organism>
<evidence type="ECO:0000313" key="1">
    <source>
        <dbReference type="RefSeq" id="XP_028147306.1"/>
    </source>
</evidence>
<dbReference type="AlphaFoldDB" id="A0A6P7GD25"/>
<dbReference type="InParanoid" id="A0A6P7GD25"/>
<name>A0A6P7GD25_DIAVI</name>
<reference evidence="1" key="1">
    <citation type="submission" date="2025-08" db="UniProtKB">
        <authorList>
            <consortium name="RefSeq"/>
        </authorList>
    </citation>
    <scope>IDENTIFICATION</scope>
    <source>
        <tissue evidence="1">Whole insect</tissue>
    </source>
</reference>
<accession>A0A6P7GD25</accession>
<protein>
    <submittedName>
        <fullName evidence="1">Protein ZBED8-like</fullName>
    </submittedName>
</protein>